<dbReference type="RefSeq" id="WP_084308318.1">
    <property type="nucleotide sequence ID" value="NZ_FNDG01000024.1"/>
</dbReference>
<name>A0A1G8NB22_9GAMM</name>
<evidence type="ECO:0000313" key="2">
    <source>
        <dbReference type="EMBL" id="SDI77454.1"/>
    </source>
</evidence>
<evidence type="ECO:0000313" key="3">
    <source>
        <dbReference type="Proteomes" id="UP000198606"/>
    </source>
</evidence>
<dbReference type="EMBL" id="FNDG01000024">
    <property type="protein sequence ID" value="SDI77454.1"/>
    <property type="molecule type" value="Genomic_DNA"/>
</dbReference>
<reference evidence="2 3" key="1">
    <citation type="submission" date="2016-10" db="EMBL/GenBank/DDBJ databases">
        <authorList>
            <person name="de Groot N.N."/>
        </authorList>
    </citation>
    <scope>NUCLEOTIDE SEQUENCE [LARGE SCALE GENOMIC DNA]</scope>
    <source>
        <strain evidence="2 3">LMG 18387</strain>
    </source>
</reference>
<dbReference type="Proteomes" id="UP000198606">
    <property type="component" value="Unassembled WGS sequence"/>
</dbReference>
<evidence type="ECO:0000256" key="1">
    <source>
        <dbReference type="SAM" id="MobiDB-lite"/>
    </source>
</evidence>
<dbReference type="STRING" id="29435.SAMN05216588_12454"/>
<sequence>MYRSSRCSVERVKRPTLTPFQALRNAAGDHPGGVTAVGGYNLTTLDPDGASTARMGVEPSIRDGAFSEATRDRCIVDAVPLSTGHAEHGRRAVLVHEKHTEDRTDG</sequence>
<proteinExistence type="predicted"/>
<feature type="region of interest" description="Disordered" evidence="1">
    <location>
        <begin position="86"/>
        <end position="106"/>
    </location>
</feature>
<accession>A0A1G8NB22</accession>
<dbReference type="AlphaFoldDB" id="A0A1G8NB22"/>
<protein>
    <submittedName>
        <fullName evidence="2">Uncharacterized protein</fullName>
    </submittedName>
</protein>
<organism evidence="2 3">
    <name type="scientific">Phytopseudomonas flavescens</name>
    <dbReference type="NCBI Taxonomy" id="29435"/>
    <lineage>
        <taxon>Bacteria</taxon>
        <taxon>Pseudomonadati</taxon>
        <taxon>Pseudomonadota</taxon>
        <taxon>Gammaproteobacteria</taxon>
        <taxon>Pseudomonadales</taxon>
        <taxon>Pseudomonadaceae</taxon>
        <taxon>Phytopseudomonas</taxon>
    </lineage>
</organism>
<gene>
    <name evidence="2" type="ORF">SAMN05216588_12454</name>
</gene>